<feature type="transmembrane region" description="Helical" evidence="1">
    <location>
        <begin position="6"/>
        <end position="25"/>
    </location>
</feature>
<keyword evidence="1" id="KW-1133">Transmembrane helix</keyword>
<dbReference type="AlphaFoldDB" id="A0A8D8R4F0"/>
<evidence type="ECO:0000256" key="1">
    <source>
        <dbReference type="SAM" id="Phobius"/>
    </source>
</evidence>
<proteinExistence type="predicted"/>
<sequence>MLFILLHSLYSSIINIFVLLSTFFLKRKYLYIFLFKRNNTRRLRRFNNIVDLIVLFFLYLFFRLTLIISRNKNNIFLLPTNCLDYTRIAVYVLDMADCSL</sequence>
<dbReference type="EMBL" id="HBUF01129674">
    <property type="protein sequence ID" value="CAG6643896.1"/>
    <property type="molecule type" value="Transcribed_RNA"/>
</dbReference>
<keyword evidence="1" id="KW-0812">Transmembrane</keyword>
<name>A0A8D8R4F0_9HEMI</name>
<accession>A0A8D8R4F0</accession>
<organism evidence="2">
    <name type="scientific">Cacopsylla melanoneura</name>
    <dbReference type="NCBI Taxonomy" id="428564"/>
    <lineage>
        <taxon>Eukaryota</taxon>
        <taxon>Metazoa</taxon>
        <taxon>Ecdysozoa</taxon>
        <taxon>Arthropoda</taxon>
        <taxon>Hexapoda</taxon>
        <taxon>Insecta</taxon>
        <taxon>Pterygota</taxon>
        <taxon>Neoptera</taxon>
        <taxon>Paraneoptera</taxon>
        <taxon>Hemiptera</taxon>
        <taxon>Sternorrhyncha</taxon>
        <taxon>Psylloidea</taxon>
        <taxon>Psyllidae</taxon>
        <taxon>Psyllinae</taxon>
        <taxon>Cacopsylla</taxon>
    </lineage>
</organism>
<evidence type="ECO:0000313" key="2">
    <source>
        <dbReference type="EMBL" id="CAG6643896.1"/>
    </source>
</evidence>
<protein>
    <submittedName>
        <fullName evidence="2">Uncharacterized protein</fullName>
    </submittedName>
</protein>
<feature type="transmembrane region" description="Helical" evidence="1">
    <location>
        <begin position="46"/>
        <end position="68"/>
    </location>
</feature>
<reference evidence="2" key="1">
    <citation type="submission" date="2021-05" db="EMBL/GenBank/DDBJ databases">
        <authorList>
            <person name="Alioto T."/>
            <person name="Alioto T."/>
            <person name="Gomez Garrido J."/>
        </authorList>
    </citation>
    <scope>NUCLEOTIDE SEQUENCE</scope>
</reference>
<keyword evidence="1" id="KW-0472">Membrane</keyword>